<reference evidence="2" key="1">
    <citation type="submission" date="2021-01" db="EMBL/GenBank/DDBJ databases">
        <authorList>
            <person name="Corre E."/>
            <person name="Pelletier E."/>
            <person name="Niang G."/>
            <person name="Scheremetjew M."/>
            <person name="Finn R."/>
            <person name="Kale V."/>
            <person name="Holt S."/>
            <person name="Cochrane G."/>
            <person name="Meng A."/>
            <person name="Brown T."/>
            <person name="Cohen L."/>
        </authorList>
    </citation>
    <scope>NUCLEOTIDE SEQUENCE</scope>
    <source>
        <strain evidence="2">Ras09</strain>
    </source>
</reference>
<gene>
    <name evidence="2" type="ORF">SRAS04492_LOCUS4719</name>
</gene>
<feature type="compositionally biased region" description="Polar residues" evidence="1">
    <location>
        <begin position="90"/>
        <end position="103"/>
    </location>
</feature>
<sequence>MNNVSIQHLKKAQRAKDDKFQKLMSNFENSLNKELEKMNKNLDLVNKKTVIRRIENKNGGILEQNDRRVRRIFHKDSNKHVKFQIDEDSQPFSQLQEPLSPTGSMRAAGHLMEVVE</sequence>
<evidence type="ECO:0000313" key="2">
    <source>
        <dbReference type="EMBL" id="CAE0232921.1"/>
    </source>
</evidence>
<name>A0A7S3CNA0_9SPIT</name>
<organism evidence="2">
    <name type="scientific">Strombidium rassoulzadegani</name>
    <dbReference type="NCBI Taxonomy" id="1082188"/>
    <lineage>
        <taxon>Eukaryota</taxon>
        <taxon>Sar</taxon>
        <taxon>Alveolata</taxon>
        <taxon>Ciliophora</taxon>
        <taxon>Intramacronucleata</taxon>
        <taxon>Spirotrichea</taxon>
        <taxon>Oligotrichia</taxon>
        <taxon>Strombidiidae</taxon>
        <taxon>Strombidium</taxon>
    </lineage>
</organism>
<accession>A0A7S3CNA0</accession>
<proteinExistence type="predicted"/>
<dbReference type="EMBL" id="HBIA01009051">
    <property type="protein sequence ID" value="CAE0232921.1"/>
    <property type="molecule type" value="Transcribed_RNA"/>
</dbReference>
<protein>
    <submittedName>
        <fullName evidence="2">Uncharacterized protein</fullName>
    </submittedName>
</protein>
<feature type="region of interest" description="Disordered" evidence="1">
    <location>
        <begin position="88"/>
        <end position="108"/>
    </location>
</feature>
<evidence type="ECO:0000256" key="1">
    <source>
        <dbReference type="SAM" id="MobiDB-lite"/>
    </source>
</evidence>
<dbReference type="AlphaFoldDB" id="A0A7S3CNA0"/>